<organism evidence="2 3">
    <name type="scientific">Lysinibacter cavernae</name>
    <dbReference type="NCBI Taxonomy" id="1640652"/>
    <lineage>
        <taxon>Bacteria</taxon>
        <taxon>Bacillati</taxon>
        <taxon>Actinomycetota</taxon>
        <taxon>Actinomycetes</taxon>
        <taxon>Micrococcales</taxon>
        <taxon>Microbacteriaceae</taxon>
        <taxon>Lysinibacter</taxon>
    </lineage>
</organism>
<sequence>MSTFIQTTTGEPVWIDLFSSDPLVAGEFYSQLFGWTPREGGSELGGYINFFLDDKQIAGMMPNNTNGVIPDFWTVYLNIDNADAAAHIIAETGGLVQINHRVHDLGTMVVATDPSGATVGGWQAGTHLGFDEVQAPGTPAWFELQTKDYPSAVSFYQEAFGWNTSVMSDNDDFRYCTLGVRENAKAGIMDGQQFLLDDDSSQWLVYFSVANTDASAARAVELGGTIVDRIRDTPFGRMVTVLDPLGAAFKLIQVQR</sequence>
<protein>
    <recommendedName>
        <fullName evidence="1">VOC domain-containing protein</fullName>
    </recommendedName>
</protein>
<dbReference type="InterPro" id="IPR037523">
    <property type="entry name" value="VOC_core"/>
</dbReference>
<dbReference type="EMBL" id="JAAMOX010000001">
    <property type="protein sequence ID" value="NIH53199.1"/>
    <property type="molecule type" value="Genomic_DNA"/>
</dbReference>
<dbReference type="Proteomes" id="UP000541033">
    <property type="component" value="Unassembled WGS sequence"/>
</dbReference>
<comment type="caution">
    <text evidence="2">The sequence shown here is derived from an EMBL/GenBank/DDBJ whole genome shotgun (WGS) entry which is preliminary data.</text>
</comment>
<dbReference type="SUPFAM" id="SSF54593">
    <property type="entry name" value="Glyoxalase/Bleomycin resistance protein/Dihydroxybiphenyl dioxygenase"/>
    <property type="match status" value="2"/>
</dbReference>
<gene>
    <name evidence="2" type="ORF">FHX76_001067</name>
</gene>
<dbReference type="Gene3D" id="3.10.180.10">
    <property type="entry name" value="2,3-Dihydroxybiphenyl 1,2-Dioxygenase, domain 1"/>
    <property type="match status" value="2"/>
</dbReference>
<proteinExistence type="predicted"/>
<dbReference type="InterPro" id="IPR052164">
    <property type="entry name" value="Anthracycline_SecMetBiosynth"/>
</dbReference>
<dbReference type="InterPro" id="IPR029068">
    <property type="entry name" value="Glyas_Bleomycin-R_OHBP_Dase"/>
</dbReference>
<dbReference type="PROSITE" id="PS51819">
    <property type="entry name" value="VOC"/>
    <property type="match status" value="2"/>
</dbReference>
<dbReference type="InterPro" id="IPR004360">
    <property type="entry name" value="Glyas_Fos-R_dOase_dom"/>
</dbReference>
<accession>A0A7X5TT69</accession>
<dbReference type="AlphaFoldDB" id="A0A7X5TT69"/>
<dbReference type="PANTHER" id="PTHR33993:SF14">
    <property type="entry name" value="GB|AAF24581.1"/>
    <property type="match status" value="1"/>
</dbReference>
<evidence type="ECO:0000313" key="2">
    <source>
        <dbReference type="EMBL" id="NIH53199.1"/>
    </source>
</evidence>
<dbReference type="Pfam" id="PF00903">
    <property type="entry name" value="Glyoxalase"/>
    <property type="match status" value="2"/>
</dbReference>
<dbReference type="RefSeq" id="WP_167148615.1">
    <property type="nucleotide sequence ID" value="NZ_JAAMOX010000001.1"/>
</dbReference>
<evidence type="ECO:0000313" key="3">
    <source>
        <dbReference type="Proteomes" id="UP000541033"/>
    </source>
</evidence>
<feature type="domain" description="VOC" evidence="1">
    <location>
        <begin position="11"/>
        <end position="124"/>
    </location>
</feature>
<dbReference type="CDD" id="cd07247">
    <property type="entry name" value="SgaA_N_like"/>
    <property type="match status" value="2"/>
</dbReference>
<feature type="domain" description="VOC" evidence="1">
    <location>
        <begin position="138"/>
        <end position="254"/>
    </location>
</feature>
<dbReference type="PANTHER" id="PTHR33993">
    <property type="entry name" value="GLYOXALASE-RELATED"/>
    <property type="match status" value="1"/>
</dbReference>
<name>A0A7X5TT69_9MICO</name>
<reference evidence="2 3" key="1">
    <citation type="submission" date="2020-02" db="EMBL/GenBank/DDBJ databases">
        <title>Sequencing the genomes of 1000 actinobacteria strains.</title>
        <authorList>
            <person name="Klenk H.-P."/>
        </authorList>
    </citation>
    <scope>NUCLEOTIDE SEQUENCE [LARGE SCALE GENOMIC DNA]</scope>
    <source>
        <strain evidence="2 3">DSM 27960</strain>
    </source>
</reference>
<keyword evidence="3" id="KW-1185">Reference proteome</keyword>
<evidence type="ECO:0000259" key="1">
    <source>
        <dbReference type="PROSITE" id="PS51819"/>
    </source>
</evidence>